<reference evidence="2" key="1">
    <citation type="submission" date="2023-10" db="EMBL/GenBank/DDBJ databases">
        <authorList>
            <person name="Domelevo Entfellner J.-B."/>
        </authorList>
    </citation>
    <scope>NUCLEOTIDE SEQUENCE</scope>
</reference>
<gene>
    <name evidence="2" type="ORF">AYBTSS11_LOCUS20511</name>
</gene>
<evidence type="ECO:0000313" key="2">
    <source>
        <dbReference type="EMBL" id="CAJ1964798.1"/>
    </source>
</evidence>
<dbReference type="AlphaFoldDB" id="A0AA86VZI5"/>
<evidence type="ECO:0000313" key="3">
    <source>
        <dbReference type="Proteomes" id="UP001189624"/>
    </source>
</evidence>
<feature type="region of interest" description="Disordered" evidence="1">
    <location>
        <begin position="1"/>
        <end position="29"/>
    </location>
</feature>
<dbReference type="Proteomes" id="UP001189624">
    <property type="component" value="Chromosome 6"/>
</dbReference>
<accession>A0AA86VZI5</accession>
<sequence>MDSPASSLLSPSLTDISFTDRTGPHSRGHLDLSVSDFTLPHPQPLPPSLCPKAISLIIQSFPSADAAPLDEPP</sequence>
<proteinExistence type="predicted"/>
<protein>
    <submittedName>
        <fullName evidence="2">Uncharacterized protein</fullName>
    </submittedName>
</protein>
<keyword evidence="3" id="KW-1185">Reference proteome</keyword>
<name>A0AA86VZI5_9FABA</name>
<dbReference type="EMBL" id="OY731403">
    <property type="protein sequence ID" value="CAJ1964798.1"/>
    <property type="molecule type" value="Genomic_DNA"/>
</dbReference>
<evidence type="ECO:0000256" key="1">
    <source>
        <dbReference type="SAM" id="MobiDB-lite"/>
    </source>
</evidence>
<feature type="compositionally biased region" description="Low complexity" evidence="1">
    <location>
        <begin position="1"/>
        <end position="13"/>
    </location>
</feature>
<dbReference type="Gramene" id="rna-AYBTSS11_LOCUS20511">
    <property type="protein sequence ID" value="CAJ1964798.1"/>
    <property type="gene ID" value="gene-AYBTSS11_LOCUS20511"/>
</dbReference>
<organism evidence="2 3">
    <name type="scientific">Sphenostylis stenocarpa</name>
    <dbReference type="NCBI Taxonomy" id="92480"/>
    <lineage>
        <taxon>Eukaryota</taxon>
        <taxon>Viridiplantae</taxon>
        <taxon>Streptophyta</taxon>
        <taxon>Embryophyta</taxon>
        <taxon>Tracheophyta</taxon>
        <taxon>Spermatophyta</taxon>
        <taxon>Magnoliopsida</taxon>
        <taxon>eudicotyledons</taxon>
        <taxon>Gunneridae</taxon>
        <taxon>Pentapetalae</taxon>
        <taxon>rosids</taxon>
        <taxon>fabids</taxon>
        <taxon>Fabales</taxon>
        <taxon>Fabaceae</taxon>
        <taxon>Papilionoideae</taxon>
        <taxon>50 kb inversion clade</taxon>
        <taxon>NPAAA clade</taxon>
        <taxon>indigoferoid/millettioid clade</taxon>
        <taxon>Phaseoleae</taxon>
        <taxon>Sphenostylis</taxon>
    </lineage>
</organism>